<organism evidence="7 8">
    <name type="scientific">Paenibacillus faecis</name>
    <dbReference type="NCBI Taxonomy" id="862114"/>
    <lineage>
        <taxon>Bacteria</taxon>
        <taxon>Bacillati</taxon>
        <taxon>Bacillota</taxon>
        <taxon>Bacilli</taxon>
        <taxon>Bacillales</taxon>
        <taxon>Paenibacillaceae</taxon>
        <taxon>Paenibacillus</taxon>
    </lineage>
</organism>
<evidence type="ECO:0000313" key="8">
    <source>
        <dbReference type="Proteomes" id="UP000325218"/>
    </source>
</evidence>
<feature type="transmembrane region" description="Helical" evidence="5">
    <location>
        <begin position="21"/>
        <end position="41"/>
    </location>
</feature>
<comment type="caution">
    <text evidence="7">The sequence shown here is derived from an EMBL/GenBank/DDBJ whole genome shotgun (WGS) entry which is preliminary data.</text>
</comment>
<feature type="transmembrane region" description="Helical" evidence="5">
    <location>
        <begin position="99"/>
        <end position="122"/>
    </location>
</feature>
<keyword evidence="3 5" id="KW-1133">Transmembrane helix</keyword>
<keyword evidence="2 5" id="KW-0812">Transmembrane</keyword>
<name>A0A5D0CQW4_9BACL</name>
<proteinExistence type="predicted"/>
<keyword evidence="8" id="KW-1185">Reference proteome</keyword>
<feature type="domain" description="ABC-2 type transporter transmembrane" evidence="6">
    <location>
        <begin position="52"/>
        <end position="233"/>
    </location>
</feature>
<gene>
    <name evidence="7" type="ORF">FRY98_16550</name>
</gene>
<dbReference type="InterPro" id="IPR013525">
    <property type="entry name" value="ABC2_TM"/>
</dbReference>
<evidence type="ECO:0000259" key="6">
    <source>
        <dbReference type="Pfam" id="PF12698"/>
    </source>
</evidence>
<feature type="transmembrane region" description="Helical" evidence="5">
    <location>
        <begin position="128"/>
        <end position="153"/>
    </location>
</feature>
<feature type="transmembrane region" description="Helical" evidence="5">
    <location>
        <begin position="218"/>
        <end position="236"/>
    </location>
</feature>
<dbReference type="Proteomes" id="UP000325218">
    <property type="component" value="Unassembled WGS sequence"/>
</dbReference>
<dbReference type="OrthoDB" id="3182222at2"/>
<dbReference type="AlphaFoldDB" id="A0A5D0CQW4"/>
<keyword evidence="4 5" id="KW-0472">Membrane</keyword>
<reference evidence="7 8" key="1">
    <citation type="submission" date="2019-08" db="EMBL/GenBank/DDBJ databases">
        <title>Genome sequencing of Paenibacillus faecis DSM 23593(T).</title>
        <authorList>
            <person name="Kook J.-K."/>
            <person name="Park S.-N."/>
            <person name="Lim Y.K."/>
        </authorList>
    </citation>
    <scope>NUCLEOTIDE SEQUENCE [LARGE SCALE GENOMIC DNA]</scope>
    <source>
        <strain evidence="7 8">DSM 23593</strain>
    </source>
</reference>
<sequence>MSTSISFKRVRAIFVKDYKEFSRNYGLSIMLTLPIILALLIRGVDSSLPLASVAGTFATVLNLSFVLLTCFAQACLIAEEKERSTLRSLMMTPATSLDVLIGKSSLVFVMSAVILTVSTYIFEYTPVNIWAFATAVILSIILYIAVGTICGLFSRTLLDASLSIIPVAFVFSGAPWGVLLADDFPIFQVLEYTPSVQLVRLLSIESTGFTTGDLLKPLLIILAWTVVLSIVSVVMYQRRSTDE</sequence>
<dbReference type="Pfam" id="PF12698">
    <property type="entry name" value="ABC2_membrane_3"/>
    <property type="match status" value="1"/>
</dbReference>
<evidence type="ECO:0000256" key="2">
    <source>
        <dbReference type="ARBA" id="ARBA00022692"/>
    </source>
</evidence>
<dbReference type="EMBL" id="VSDO01000003">
    <property type="protein sequence ID" value="TYA12311.1"/>
    <property type="molecule type" value="Genomic_DNA"/>
</dbReference>
<dbReference type="GO" id="GO:0016020">
    <property type="term" value="C:membrane"/>
    <property type="evidence" value="ECO:0007669"/>
    <property type="project" value="UniProtKB-SubCell"/>
</dbReference>
<feature type="transmembrane region" description="Helical" evidence="5">
    <location>
        <begin position="53"/>
        <end position="78"/>
    </location>
</feature>
<evidence type="ECO:0000256" key="4">
    <source>
        <dbReference type="ARBA" id="ARBA00023136"/>
    </source>
</evidence>
<accession>A0A5D0CQW4</accession>
<dbReference type="GO" id="GO:0140359">
    <property type="term" value="F:ABC-type transporter activity"/>
    <property type="evidence" value="ECO:0007669"/>
    <property type="project" value="InterPro"/>
</dbReference>
<dbReference type="RefSeq" id="WP_148453915.1">
    <property type="nucleotide sequence ID" value="NZ_VSDO01000003.1"/>
</dbReference>
<feature type="transmembrane region" description="Helical" evidence="5">
    <location>
        <begin position="160"/>
        <end position="181"/>
    </location>
</feature>
<comment type="subcellular location">
    <subcellularLocation>
        <location evidence="1">Membrane</location>
        <topology evidence="1">Multi-pass membrane protein</topology>
    </subcellularLocation>
</comment>
<evidence type="ECO:0000256" key="1">
    <source>
        <dbReference type="ARBA" id="ARBA00004141"/>
    </source>
</evidence>
<evidence type="ECO:0000256" key="5">
    <source>
        <dbReference type="SAM" id="Phobius"/>
    </source>
</evidence>
<protein>
    <submittedName>
        <fullName evidence="7">ABC transporter permease</fullName>
    </submittedName>
</protein>
<evidence type="ECO:0000256" key="3">
    <source>
        <dbReference type="ARBA" id="ARBA00022989"/>
    </source>
</evidence>
<evidence type="ECO:0000313" key="7">
    <source>
        <dbReference type="EMBL" id="TYA12311.1"/>
    </source>
</evidence>